<evidence type="ECO:0000256" key="1">
    <source>
        <dbReference type="SAM" id="Phobius"/>
    </source>
</evidence>
<feature type="transmembrane region" description="Helical" evidence="1">
    <location>
        <begin position="40"/>
        <end position="63"/>
    </location>
</feature>
<feature type="transmembrane region" description="Helical" evidence="1">
    <location>
        <begin position="103"/>
        <end position="130"/>
    </location>
</feature>
<reference evidence="3" key="1">
    <citation type="journal article" date="2021" name="Nat. Commun.">
        <title>Genetic determinants of endophytism in the Arabidopsis root mycobiome.</title>
        <authorList>
            <person name="Mesny F."/>
            <person name="Miyauchi S."/>
            <person name="Thiergart T."/>
            <person name="Pickel B."/>
            <person name="Atanasova L."/>
            <person name="Karlsson M."/>
            <person name="Huettel B."/>
            <person name="Barry K.W."/>
            <person name="Haridas S."/>
            <person name="Chen C."/>
            <person name="Bauer D."/>
            <person name="Andreopoulos W."/>
            <person name="Pangilinan J."/>
            <person name="LaButti K."/>
            <person name="Riley R."/>
            <person name="Lipzen A."/>
            <person name="Clum A."/>
            <person name="Drula E."/>
            <person name="Henrissat B."/>
            <person name="Kohler A."/>
            <person name="Grigoriev I.V."/>
            <person name="Martin F.M."/>
            <person name="Hacquard S."/>
        </authorList>
    </citation>
    <scope>NUCLEOTIDE SEQUENCE</scope>
    <source>
        <strain evidence="3">MPI-CAGE-AT-0147</strain>
    </source>
</reference>
<dbReference type="EMBL" id="JAGMUV010000018">
    <property type="protein sequence ID" value="KAH7129091.1"/>
    <property type="molecule type" value="Genomic_DNA"/>
</dbReference>
<keyword evidence="1" id="KW-0812">Transmembrane</keyword>
<dbReference type="PANTHER" id="PTHR42109">
    <property type="entry name" value="UNPLACED GENOMIC SCAFFOLD UM_SCAF_CONTIG_1.265, WHOLE GENOME SHOTGUN SEQUENCE"/>
    <property type="match status" value="1"/>
</dbReference>
<dbReference type="OrthoDB" id="2560628at2759"/>
<keyword evidence="1" id="KW-1133">Transmembrane helix</keyword>
<dbReference type="Proteomes" id="UP000738349">
    <property type="component" value="Unassembled WGS sequence"/>
</dbReference>
<keyword evidence="4" id="KW-1185">Reference proteome</keyword>
<protein>
    <recommendedName>
        <fullName evidence="2">DUF7702 domain-containing protein</fullName>
    </recommendedName>
</protein>
<dbReference type="AlphaFoldDB" id="A0A9P9IQT2"/>
<feature type="transmembrane region" description="Helical" evidence="1">
    <location>
        <begin position="150"/>
        <end position="176"/>
    </location>
</feature>
<organism evidence="3 4">
    <name type="scientific">Dactylonectria macrodidyma</name>
    <dbReference type="NCBI Taxonomy" id="307937"/>
    <lineage>
        <taxon>Eukaryota</taxon>
        <taxon>Fungi</taxon>
        <taxon>Dikarya</taxon>
        <taxon>Ascomycota</taxon>
        <taxon>Pezizomycotina</taxon>
        <taxon>Sordariomycetes</taxon>
        <taxon>Hypocreomycetidae</taxon>
        <taxon>Hypocreales</taxon>
        <taxon>Nectriaceae</taxon>
        <taxon>Dactylonectria</taxon>
    </lineage>
</organism>
<proteinExistence type="predicted"/>
<evidence type="ECO:0000259" key="2">
    <source>
        <dbReference type="Pfam" id="PF24800"/>
    </source>
</evidence>
<feature type="domain" description="DUF7702" evidence="2">
    <location>
        <begin position="5"/>
        <end position="155"/>
    </location>
</feature>
<dbReference type="Pfam" id="PF24800">
    <property type="entry name" value="DUF7702"/>
    <property type="match status" value="2"/>
</dbReference>
<gene>
    <name evidence="3" type="ORF">EDB81DRAFT_871749</name>
</gene>
<sequence>MGHVSLTDGLAIWQLIYYVGALCCSLWVSAHHGFMKSSGWVFLTIFSIIRIVSCSAQIATITVHSDTPVTIAVITGFFGLSPLLLATLGIVSRVWYSILKTPWNIIFSLCAVRVVQVPAAIALILCIVGGVSADDPVEIRDQGTVMAGVILYLIVLRRLLCAVVISLPALFIRVIYSLLAVFSKKPVFATMSGSTPAVMTELFMGRIEEMTVVLVYLWAGITQEVVPDHDDGAQRSKREKLFYRAERGDFGTGKLSAASFAAHAVINMLRGSKEDQSAHHSDERIAV</sequence>
<dbReference type="PANTHER" id="PTHR42109:SF2">
    <property type="entry name" value="INTEGRAL MEMBRANE PROTEIN"/>
    <property type="match status" value="1"/>
</dbReference>
<keyword evidence="1" id="KW-0472">Membrane</keyword>
<feature type="transmembrane region" description="Helical" evidence="1">
    <location>
        <begin position="12"/>
        <end position="28"/>
    </location>
</feature>
<evidence type="ECO:0000313" key="4">
    <source>
        <dbReference type="Proteomes" id="UP000738349"/>
    </source>
</evidence>
<accession>A0A9P9IQT2</accession>
<dbReference type="InterPro" id="IPR056119">
    <property type="entry name" value="DUF7702"/>
</dbReference>
<feature type="transmembrane region" description="Helical" evidence="1">
    <location>
        <begin position="69"/>
        <end position="91"/>
    </location>
</feature>
<name>A0A9P9IQT2_9HYPO</name>
<feature type="domain" description="DUF7702" evidence="2">
    <location>
        <begin position="157"/>
        <end position="224"/>
    </location>
</feature>
<comment type="caution">
    <text evidence="3">The sequence shown here is derived from an EMBL/GenBank/DDBJ whole genome shotgun (WGS) entry which is preliminary data.</text>
</comment>
<evidence type="ECO:0000313" key="3">
    <source>
        <dbReference type="EMBL" id="KAH7129091.1"/>
    </source>
</evidence>